<accession>A0A0E4CXZ0</accession>
<sequence>MKFSDFTAESWLENRKYYDTCLLPYTGLSGMESPPEAAEALERLRDFLDLVEKPYQGRIVTYPALQYNGAESAAFINEVCRKVKSSGFQYVIVLSADLSLAGSGIIESDLVLSLPDVEAFQHKPVRSCIRDEIEALWNK</sequence>
<name>A0A0E4CXZ0_9BACL</name>
<dbReference type="EMBL" id="LN831776">
    <property type="protein sequence ID" value="CQR56857.1"/>
    <property type="molecule type" value="Genomic_DNA"/>
</dbReference>
<proteinExistence type="predicted"/>
<dbReference type="Pfam" id="PF10673">
    <property type="entry name" value="DUF2487"/>
    <property type="match status" value="1"/>
</dbReference>
<organism evidence="1 2">
    <name type="scientific">Paenibacillus riograndensis SBR5</name>
    <dbReference type="NCBI Taxonomy" id="1073571"/>
    <lineage>
        <taxon>Bacteria</taxon>
        <taxon>Bacillati</taxon>
        <taxon>Bacillota</taxon>
        <taxon>Bacilli</taxon>
        <taxon>Bacillales</taxon>
        <taxon>Paenibacillaceae</taxon>
        <taxon>Paenibacillus</taxon>
        <taxon>Paenibacillus sonchi group</taxon>
    </lineage>
</organism>
<reference evidence="2" key="1">
    <citation type="submission" date="2015-03" db="EMBL/GenBank/DDBJ databases">
        <authorList>
            <person name="Wibberg D."/>
        </authorList>
    </citation>
    <scope>NUCLEOTIDE SEQUENCE [LARGE SCALE GENOMIC DNA]</scope>
</reference>
<dbReference type="PATRIC" id="fig|1073571.4.peg.4777"/>
<evidence type="ECO:0000313" key="1">
    <source>
        <dbReference type="EMBL" id="CQR56857.1"/>
    </source>
</evidence>
<dbReference type="AlphaFoldDB" id="A0A0E4CXZ0"/>
<dbReference type="Proteomes" id="UP000033163">
    <property type="component" value="Chromosome I"/>
</dbReference>
<gene>
    <name evidence="1" type="ORF">PRIO_4455</name>
</gene>
<evidence type="ECO:0000313" key="2">
    <source>
        <dbReference type="Proteomes" id="UP000033163"/>
    </source>
</evidence>
<protein>
    <recommendedName>
        <fullName evidence="3">DUF2487 domain-containing protein</fullName>
    </recommendedName>
</protein>
<dbReference type="STRING" id="483937.AMQ84_20060"/>
<dbReference type="InterPro" id="IPR019615">
    <property type="entry name" value="DUF2487"/>
</dbReference>
<dbReference type="RefSeq" id="WP_046504693.1">
    <property type="nucleotide sequence ID" value="NZ_LN831776.1"/>
</dbReference>
<evidence type="ECO:0008006" key="3">
    <source>
        <dbReference type="Google" id="ProtNLM"/>
    </source>
</evidence>
<dbReference type="HOGENOM" id="CLU_1833216_0_0_9"/>
<dbReference type="KEGG" id="pri:PRIO_4455"/>